<evidence type="ECO:0000256" key="4">
    <source>
        <dbReference type="ARBA" id="ARBA00023172"/>
    </source>
</evidence>
<gene>
    <name evidence="6" type="primary">xerD_2</name>
    <name evidence="6" type="ORF">Lste_2931</name>
</gene>
<comment type="caution">
    <text evidence="6">The sequence shown here is derived from an EMBL/GenBank/DDBJ whole genome shotgun (WGS) entry which is preliminary data.</text>
</comment>
<dbReference type="SUPFAM" id="SSF56349">
    <property type="entry name" value="DNA breaking-rejoining enzymes"/>
    <property type="match status" value="1"/>
</dbReference>
<dbReference type="AlphaFoldDB" id="A0A0W0ZBZ6"/>
<accession>A0A0W0ZBZ6</accession>
<keyword evidence="3" id="KW-0238">DNA-binding</keyword>
<sequence>MATIEERVDKDGKPSYRVKVRLKGFPTQQATFRRKTDARKWAAQTEAAILEGRNFKTTEAKRRTLGEMIDRYIKDILPLKPKNNKNTILHLKWWKHELGQYCLADISPALIAERRDKLSSGITTRNKLRSPSTVVRYMAALSHSFTIAVKEWGWIEDSPLHRVTKPKEPRGRVRYLSDDERRRLLDECKKSDSQYLYTAVVLALSTGARKMEILGLKWHDIDLTRQVITLHETKNGEIRSLHLQGLAFELIKQLSKIRHLKCDLVFPNHKFKKPIDLRTPFENAVKRAGIADFRWHDLRHSSASYLAMNGATLAEIAEVLGHKTLHMVKRYAHLSDAHTSKVVASMNEKIFSNTKDGK</sequence>
<comment type="similarity">
    <text evidence="1">Belongs to the 'phage' integrase family.</text>
</comment>
<dbReference type="Gene3D" id="1.10.150.130">
    <property type="match status" value="1"/>
</dbReference>
<dbReference type="Pfam" id="PF00589">
    <property type="entry name" value="Phage_integrase"/>
    <property type="match status" value="1"/>
</dbReference>
<evidence type="ECO:0000256" key="3">
    <source>
        <dbReference type="ARBA" id="ARBA00023125"/>
    </source>
</evidence>
<keyword evidence="2" id="KW-0229">DNA integration</keyword>
<evidence type="ECO:0000256" key="2">
    <source>
        <dbReference type="ARBA" id="ARBA00022908"/>
    </source>
</evidence>
<dbReference type="InterPro" id="IPR013762">
    <property type="entry name" value="Integrase-like_cat_sf"/>
</dbReference>
<dbReference type="GO" id="GO:0006310">
    <property type="term" value="P:DNA recombination"/>
    <property type="evidence" value="ECO:0007669"/>
    <property type="project" value="UniProtKB-KW"/>
</dbReference>
<organism evidence="6 7">
    <name type="scientific">Legionella steelei</name>
    <dbReference type="NCBI Taxonomy" id="947033"/>
    <lineage>
        <taxon>Bacteria</taxon>
        <taxon>Pseudomonadati</taxon>
        <taxon>Pseudomonadota</taxon>
        <taxon>Gammaproteobacteria</taxon>
        <taxon>Legionellales</taxon>
        <taxon>Legionellaceae</taxon>
        <taxon>Legionella</taxon>
    </lineage>
</organism>
<dbReference type="PANTHER" id="PTHR30349:SF64">
    <property type="entry name" value="PROPHAGE INTEGRASE INTD-RELATED"/>
    <property type="match status" value="1"/>
</dbReference>
<dbReference type="InterPro" id="IPR010998">
    <property type="entry name" value="Integrase_recombinase_N"/>
</dbReference>
<dbReference type="OrthoDB" id="9057547at2"/>
<dbReference type="EMBL" id="LNYY01000021">
    <property type="protein sequence ID" value="KTD66725.1"/>
    <property type="molecule type" value="Genomic_DNA"/>
</dbReference>
<reference evidence="6 7" key="1">
    <citation type="submission" date="2015-11" db="EMBL/GenBank/DDBJ databases">
        <title>Genomic analysis of 38 Legionella species identifies large and diverse effector repertoires.</title>
        <authorList>
            <person name="Burstein D."/>
            <person name="Amaro F."/>
            <person name="Zusman T."/>
            <person name="Lifshitz Z."/>
            <person name="Cohen O."/>
            <person name="Gilbert J.A."/>
            <person name="Pupko T."/>
            <person name="Shuman H.A."/>
            <person name="Segal G."/>
        </authorList>
    </citation>
    <scope>NUCLEOTIDE SEQUENCE [LARGE SCALE GENOMIC DNA]</scope>
    <source>
        <strain evidence="6 7">IMVS3376</strain>
    </source>
</reference>
<dbReference type="InterPro" id="IPR050090">
    <property type="entry name" value="Tyrosine_recombinase_XerCD"/>
</dbReference>
<dbReference type="CDD" id="cd00796">
    <property type="entry name" value="INT_Rci_Hp1_C"/>
    <property type="match status" value="1"/>
</dbReference>
<dbReference type="STRING" id="947033.Lste_2931"/>
<name>A0A0W0ZBZ6_9GAMM</name>
<dbReference type="InterPro" id="IPR002104">
    <property type="entry name" value="Integrase_catalytic"/>
</dbReference>
<dbReference type="Proteomes" id="UP000054926">
    <property type="component" value="Unassembled WGS sequence"/>
</dbReference>
<dbReference type="InterPro" id="IPR011010">
    <property type="entry name" value="DNA_brk_join_enz"/>
</dbReference>
<evidence type="ECO:0000256" key="1">
    <source>
        <dbReference type="ARBA" id="ARBA00008857"/>
    </source>
</evidence>
<keyword evidence="4" id="KW-0233">DNA recombination</keyword>
<dbReference type="PROSITE" id="PS51898">
    <property type="entry name" value="TYR_RECOMBINASE"/>
    <property type="match status" value="1"/>
</dbReference>
<dbReference type="RefSeq" id="WP_058511785.1">
    <property type="nucleotide sequence ID" value="NZ_LNYY01000021.1"/>
</dbReference>
<dbReference type="PATRIC" id="fig|947033.5.peg.3105"/>
<dbReference type="GO" id="GO:0015074">
    <property type="term" value="P:DNA integration"/>
    <property type="evidence" value="ECO:0007669"/>
    <property type="project" value="UniProtKB-KW"/>
</dbReference>
<feature type="domain" description="Tyr recombinase" evidence="5">
    <location>
        <begin position="171"/>
        <end position="344"/>
    </location>
</feature>
<dbReference type="Gene3D" id="1.10.443.10">
    <property type="entry name" value="Intergrase catalytic core"/>
    <property type="match status" value="1"/>
</dbReference>
<evidence type="ECO:0000259" key="5">
    <source>
        <dbReference type="PROSITE" id="PS51898"/>
    </source>
</evidence>
<protein>
    <submittedName>
        <fullName evidence="6">Site specific recombinase</fullName>
    </submittedName>
</protein>
<evidence type="ECO:0000313" key="6">
    <source>
        <dbReference type="EMBL" id="KTD66725.1"/>
    </source>
</evidence>
<proteinExistence type="inferred from homology"/>
<evidence type="ECO:0000313" key="7">
    <source>
        <dbReference type="Proteomes" id="UP000054926"/>
    </source>
</evidence>
<dbReference type="PANTHER" id="PTHR30349">
    <property type="entry name" value="PHAGE INTEGRASE-RELATED"/>
    <property type="match status" value="1"/>
</dbReference>
<keyword evidence="7" id="KW-1185">Reference proteome</keyword>
<dbReference type="GO" id="GO:0003677">
    <property type="term" value="F:DNA binding"/>
    <property type="evidence" value="ECO:0007669"/>
    <property type="project" value="UniProtKB-KW"/>
</dbReference>